<dbReference type="InterPro" id="IPR027417">
    <property type="entry name" value="P-loop_NTPase"/>
</dbReference>
<dbReference type="Pfam" id="PF07726">
    <property type="entry name" value="AAA_3"/>
    <property type="match status" value="1"/>
</dbReference>
<feature type="domain" description="AAA+ ATPase" evidence="1">
    <location>
        <begin position="39"/>
        <end position="199"/>
    </location>
</feature>
<dbReference type="InterPro" id="IPR003593">
    <property type="entry name" value="AAA+_ATPase"/>
</dbReference>
<reference evidence="2 3" key="1">
    <citation type="submission" date="2016-10" db="EMBL/GenBank/DDBJ databases">
        <authorList>
            <person name="de Groot N.N."/>
        </authorList>
    </citation>
    <scope>NUCLEOTIDE SEQUENCE [LARGE SCALE GENOMIC DNA]</scope>
    <source>
        <strain evidence="3">KMM 9023,NRIC 0796,JCM 17311,KCTC 23692</strain>
    </source>
</reference>
<evidence type="ECO:0000313" key="2">
    <source>
        <dbReference type="EMBL" id="SFQ97379.1"/>
    </source>
</evidence>
<dbReference type="EMBL" id="FOYI01000001">
    <property type="protein sequence ID" value="SFQ97379.1"/>
    <property type="molecule type" value="Genomic_DNA"/>
</dbReference>
<dbReference type="InterPro" id="IPR050764">
    <property type="entry name" value="CbbQ/NirQ/NorQ/GpvN"/>
</dbReference>
<evidence type="ECO:0000313" key="3">
    <source>
        <dbReference type="Proteomes" id="UP000199302"/>
    </source>
</evidence>
<proteinExistence type="predicted"/>
<dbReference type="Gene3D" id="3.40.50.300">
    <property type="entry name" value="P-loop containing nucleotide triphosphate hydrolases"/>
    <property type="match status" value="1"/>
</dbReference>
<dbReference type="InterPro" id="IPR011703">
    <property type="entry name" value="ATPase_AAA-3"/>
</dbReference>
<keyword evidence="3" id="KW-1185">Reference proteome</keyword>
<dbReference type="Gene3D" id="1.10.8.80">
    <property type="entry name" value="Magnesium chelatase subunit I, C-Terminal domain"/>
    <property type="match status" value="1"/>
</dbReference>
<accession>A0A1I6CVY0</accession>
<dbReference type="PANTHER" id="PTHR42759">
    <property type="entry name" value="MOXR FAMILY PROTEIN"/>
    <property type="match status" value="1"/>
</dbReference>
<organism evidence="2 3">
    <name type="scientific">Poseidonocella sedimentorum</name>
    <dbReference type="NCBI Taxonomy" id="871652"/>
    <lineage>
        <taxon>Bacteria</taxon>
        <taxon>Pseudomonadati</taxon>
        <taxon>Pseudomonadota</taxon>
        <taxon>Alphaproteobacteria</taxon>
        <taxon>Rhodobacterales</taxon>
        <taxon>Roseobacteraceae</taxon>
        <taxon>Poseidonocella</taxon>
    </lineage>
</organism>
<dbReference type="AlphaFoldDB" id="A0A1I6CVY0"/>
<sequence>MSLRPQDIEFLRGLPQRVEDAGMHDLGDVVRLLVVALLSGGHVLLEGNPGLGKTALVKALSSALCLGAGAVGRIQFTPDLMPSDITGTLMPDPEDARRLVFKKGPVFHELLLADEINRASPKTQAAMLEAMAEFQVTVLGDTHILRETCQISSPDGLCELRSPFMVMATQNPIDQDGTFPLPEAQLDRFMFKVQMELPGAAAMERIVAKELAAAQQTGSRLSPPPEKAGVRNSSLIALDRAARGVMALRAPPSVLTHIVNIVMASNARFDAVRGLSPRRMAALKELVSGSIEYPLGPRGAIALSKAALGWSAMVLTEPDRAEEAAASSRSGLAAVLTPVLRHRLRVTHDYGQAINSAFEEGRQQEAMIHALAKAAAPDQRVGEDPAGYADRFSGDLEAAVELHKF</sequence>
<dbReference type="GO" id="GO:0016887">
    <property type="term" value="F:ATP hydrolysis activity"/>
    <property type="evidence" value="ECO:0007669"/>
    <property type="project" value="InterPro"/>
</dbReference>
<dbReference type="STRING" id="871652.SAMN04515673_101469"/>
<dbReference type="SUPFAM" id="SSF52540">
    <property type="entry name" value="P-loop containing nucleoside triphosphate hydrolases"/>
    <property type="match status" value="1"/>
</dbReference>
<evidence type="ECO:0000259" key="1">
    <source>
        <dbReference type="SMART" id="SM00382"/>
    </source>
</evidence>
<dbReference type="Proteomes" id="UP000199302">
    <property type="component" value="Unassembled WGS sequence"/>
</dbReference>
<name>A0A1I6CVY0_9RHOB</name>
<protein>
    <submittedName>
        <fullName evidence="2">MoxR-like ATPase</fullName>
    </submittedName>
</protein>
<gene>
    <name evidence="2" type="ORF">SAMN04515673_101469</name>
</gene>
<dbReference type="PANTHER" id="PTHR42759:SF1">
    <property type="entry name" value="MAGNESIUM-CHELATASE SUBUNIT CHLD"/>
    <property type="match status" value="1"/>
</dbReference>
<dbReference type="RefSeq" id="WP_092076175.1">
    <property type="nucleotide sequence ID" value="NZ_FOYI01000001.1"/>
</dbReference>
<dbReference type="GO" id="GO:0005524">
    <property type="term" value="F:ATP binding"/>
    <property type="evidence" value="ECO:0007669"/>
    <property type="project" value="InterPro"/>
</dbReference>
<dbReference type="CDD" id="cd00009">
    <property type="entry name" value="AAA"/>
    <property type="match status" value="1"/>
</dbReference>
<dbReference type="SMART" id="SM00382">
    <property type="entry name" value="AAA"/>
    <property type="match status" value="1"/>
</dbReference>
<dbReference type="OrthoDB" id="9808397at2"/>